<dbReference type="PROSITE" id="PS51318">
    <property type="entry name" value="TAT"/>
    <property type="match status" value="1"/>
</dbReference>
<evidence type="ECO:0000313" key="2">
    <source>
        <dbReference type="EMBL" id="MDT0616995.1"/>
    </source>
</evidence>
<dbReference type="InterPro" id="IPR053135">
    <property type="entry name" value="AKR2_Oxidoreductase"/>
</dbReference>
<protein>
    <submittedName>
        <fullName evidence="2">Aldo/keto reductase</fullName>
    </submittedName>
</protein>
<name>A0ABU3B4E6_9GAMM</name>
<accession>A0ABU3B4E6</accession>
<proteinExistence type="predicted"/>
<dbReference type="Gene3D" id="3.20.20.100">
    <property type="entry name" value="NADP-dependent oxidoreductase domain"/>
    <property type="match status" value="1"/>
</dbReference>
<sequence length="319" mass="34617">MTNPTRFHQRRRLLQGALGTAALAAWPPGVISREGGLPPLPDDTILRTIPATGEQVPISGMGTARTFDVDPNDVAAMVQRQDVLRAFVDNGGRVVDSSPMYGRAETVLGRAAAAIDAPDALFTATKVWTSGAEAGKTQMRESAERLQTATIDLMQVHNLLDLETHLDTLRAWKEEGRIRYLGVTHYTVAQHAALAELVAREPLDFVQFNYNIAERNAETRLLDACADNGVAVVINEPFERGKLFARVRNTPLPDVGKDLGCKSWAQLFLKYIFGHPAVTVAIPATSDREHAAENAAAGRGAVPDQTQRKAMRTAFEAAG</sequence>
<dbReference type="PANTHER" id="PTHR43312">
    <property type="entry name" value="D-THREO-ALDOSE 1-DEHYDROGENASE"/>
    <property type="match status" value="1"/>
</dbReference>
<dbReference type="Proteomes" id="UP001259982">
    <property type="component" value="Unassembled WGS sequence"/>
</dbReference>
<dbReference type="CDD" id="cd19095">
    <property type="entry name" value="AKR_PA4992-like"/>
    <property type="match status" value="1"/>
</dbReference>
<dbReference type="EMBL" id="JAVRHY010000001">
    <property type="protein sequence ID" value="MDT0616995.1"/>
    <property type="molecule type" value="Genomic_DNA"/>
</dbReference>
<feature type="domain" description="NADP-dependent oxidoreductase" evidence="1">
    <location>
        <begin position="60"/>
        <end position="299"/>
    </location>
</feature>
<evidence type="ECO:0000313" key="3">
    <source>
        <dbReference type="Proteomes" id="UP001259982"/>
    </source>
</evidence>
<comment type="caution">
    <text evidence="2">The sequence shown here is derived from an EMBL/GenBank/DDBJ whole genome shotgun (WGS) entry which is preliminary data.</text>
</comment>
<dbReference type="PANTHER" id="PTHR43312:SF1">
    <property type="entry name" value="NADP-DEPENDENT OXIDOREDUCTASE DOMAIN-CONTAINING PROTEIN"/>
    <property type="match status" value="1"/>
</dbReference>
<dbReference type="RefSeq" id="WP_311656549.1">
    <property type="nucleotide sequence ID" value="NZ_JAVRHY010000001.1"/>
</dbReference>
<organism evidence="2 3">
    <name type="scientific">Spectribacter acetivorans</name>
    <dbReference type="NCBI Taxonomy" id="3075603"/>
    <lineage>
        <taxon>Bacteria</taxon>
        <taxon>Pseudomonadati</taxon>
        <taxon>Pseudomonadota</taxon>
        <taxon>Gammaproteobacteria</taxon>
        <taxon>Salinisphaerales</taxon>
        <taxon>Salinisphaeraceae</taxon>
        <taxon>Spectribacter</taxon>
    </lineage>
</organism>
<dbReference type="SUPFAM" id="SSF51430">
    <property type="entry name" value="NAD(P)-linked oxidoreductase"/>
    <property type="match status" value="1"/>
</dbReference>
<dbReference type="InterPro" id="IPR036812">
    <property type="entry name" value="NAD(P)_OxRdtase_dom_sf"/>
</dbReference>
<dbReference type="InterPro" id="IPR006311">
    <property type="entry name" value="TAT_signal"/>
</dbReference>
<keyword evidence="3" id="KW-1185">Reference proteome</keyword>
<dbReference type="Pfam" id="PF00248">
    <property type="entry name" value="Aldo_ket_red"/>
    <property type="match status" value="1"/>
</dbReference>
<gene>
    <name evidence="2" type="ORF">RM531_00765</name>
</gene>
<dbReference type="InterPro" id="IPR023210">
    <property type="entry name" value="NADP_OxRdtase_dom"/>
</dbReference>
<evidence type="ECO:0000259" key="1">
    <source>
        <dbReference type="Pfam" id="PF00248"/>
    </source>
</evidence>
<reference evidence="2 3" key="1">
    <citation type="submission" date="2023-09" db="EMBL/GenBank/DDBJ databases">
        <authorList>
            <person name="Rey-Velasco X."/>
        </authorList>
    </citation>
    <scope>NUCLEOTIDE SEQUENCE [LARGE SCALE GENOMIC DNA]</scope>
    <source>
        <strain evidence="2 3">P385</strain>
    </source>
</reference>